<name>A0A8S1NDX3_PARPR</name>
<feature type="compositionally biased region" description="Basic and acidic residues" evidence="1">
    <location>
        <begin position="171"/>
        <end position="185"/>
    </location>
</feature>
<comment type="caution">
    <text evidence="2">The sequence shown here is derived from an EMBL/GenBank/DDBJ whole genome shotgun (WGS) entry which is preliminary data.</text>
</comment>
<dbReference type="Proteomes" id="UP000688137">
    <property type="component" value="Unassembled WGS sequence"/>
</dbReference>
<proteinExistence type="predicted"/>
<dbReference type="OMA" id="ICTQICC"/>
<dbReference type="AlphaFoldDB" id="A0A8S1NDX3"/>
<gene>
    <name evidence="2" type="ORF">PPRIM_AZ9-3.1.T0860230</name>
</gene>
<keyword evidence="3" id="KW-1185">Reference proteome</keyword>
<evidence type="ECO:0000256" key="1">
    <source>
        <dbReference type="SAM" id="MobiDB-lite"/>
    </source>
</evidence>
<dbReference type="EMBL" id="CAJJDM010000089">
    <property type="protein sequence ID" value="CAD8090828.1"/>
    <property type="molecule type" value="Genomic_DNA"/>
</dbReference>
<feature type="compositionally biased region" description="Basic and acidic residues" evidence="1">
    <location>
        <begin position="194"/>
        <end position="204"/>
    </location>
</feature>
<evidence type="ECO:0000313" key="3">
    <source>
        <dbReference type="Proteomes" id="UP000688137"/>
    </source>
</evidence>
<feature type="region of interest" description="Disordered" evidence="1">
    <location>
        <begin position="164"/>
        <end position="207"/>
    </location>
</feature>
<sequence>MQEENFDNIDKQNVSVVKFYSEEQSQQGDQRIYKFQVNKQDHENSMLFIEHKDDFNIQQQHNEAPQHQEEEIEIIQFAENRDMFFDNNQEEVDNNIPQQIGEQIIVKNIPAFQCQNNTDLNDRNIPILQEPQYQNQIQQLQIHYSPVPNQYNIAMIPTQQINTPIQPTDQYENKQDQTRKEEKKQNKQKKKLQKKADENSDKEQQNNVVIVPINQNEAPQNAIINLGSNLSAYCCLGILNRSDSCCQWICDLTVYCLTLPLFLLKKFLVCIWDGCLEACCQYWCPSCNESCQTGCSLLSFNCVRCYNSLKKNSNIICTQICCCINCSAVSQYILASWDSCSHFCFSMCSSFCGILLVCCEYILNNLSDCVTQICTFCCDCLQNSCEQICQFLDPICDSFCKLLGICCKCIEWLK</sequence>
<evidence type="ECO:0000313" key="2">
    <source>
        <dbReference type="EMBL" id="CAD8090828.1"/>
    </source>
</evidence>
<organism evidence="2 3">
    <name type="scientific">Paramecium primaurelia</name>
    <dbReference type="NCBI Taxonomy" id="5886"/>
    <lineage>
        <taxon>Eukaryota</taxon>
        <taxon>Sar</taxon>
        <taxon>Alveolata</taxon>
        <taxon>Ciliophora</taxon>
        <taxon>Intramacronucleata</taxon>
        <taxon>Oligohymenophorea</taxon>
        <taxon>Peniculida</taxon>
        <taxon>Parameciidae</taxon>
        <taxon>Paramecium</taxon>
    </lineage>
</organism>
<reference evidence="2" key="1">
    <citation type="submission" date="2021-01" db="EMBL/GenBank/DDBJ databases">
        <authorList>
            <consortium name="Genoscope - CEA"/>
            <person name="William W."/>
        </authorList>
    </citation>
    <scope>NUCLEOTIDE SEQUENCE</scope>
</reference>
<accession>A0A8S1NDX3</accession>
<protein>
    <submittedName>
        <fullName evidence="2">Uncharacterized protein</fullName>
    </submittedName>
</protein>